<reference evidence="2" key="1">
    <citation type="submission" date="2018-04" db="EMBL/GenBank/DDBJ databases">
        <title>Whole genome sequencing of Hypsizygus marmoreus.</title>
        <authorList>
            <person name="Choi I.-G."/>
            <person name="Min B."/>
            <person name="Kim J.-G."/>
            <person name="Kim S."/>
            <person name="Oh Y.-L."/>
            <person name="Kong W.-S."/>
            <person name="Park H."/>
            <person name="Jeong J."/>
            <person name="Song E.-S."/>
        </authorList>
    </citation>
    <scope>NUCLEOTIDE SEQUENCE [LARGE SCALE GENOMIC DNA]</scope>
    <source>
        <strain evidence="2">51987-8</strain>
    </source>
</reference>
<dbReference type="Proteomes" id="UP000076154">
    <property type="component" value="Unassembled WGS sequence"/>
</dbReference>
<dbReference type="PANTHER" id="PTHR46579">
    <property type="entry name" value="F5/8 TYPE C DOMAIN-CONTAINING PROTEIN-RELATED"/>
    <property type="match status" value="1"/>
</dbReference>
<comment type="caution">
    <text evidence="2">The sequence shown here is derived from an EMBL/GenBank/DDBJ whole genome shotgun (WGS) entry which is preliminary data.</text>
</comment>
<dbReference type="InParanoid" id="A0A369JLX3"/>
<dbReference type="STRING" id="39966.A0A369JLX3"/>
<feature type="compositionally biased region" description="Acidic residues" evidence="1">
    <location>
        <begin position="97"/>
        <end position="119"/>
    </location>
</feature>
<dbReference type="OrthoDB" id="6613063at2759"/>
<dbReference type="Pfam" id="PF02992">
    <property type="entry name" value="Transposase_21"/>
    <property type="match status" value="1"/>
</dbReference>
<dbReference type="PANTHER" id="PTHR46579:SF1">
    <property type="entry name" value="F5_8 TYPE C DOMAIN-CONTAINING PROTEIN"/>
    <property type="match status" value="1"/>
</dbReference>
<evidence type="ECO:0000256" key="1">
    <source>
        <dbReference type="SAM" id="MobiDB-lite"/>
    </source>
</evidence>
<protein>
    <recommendedName>
        <fullName evidence="4">Transposase family Tnp2 protein</fullName>
    </recommendedName>
</protein>
<proteinExistence type="predicted"/>
<accession>A0A369JLX3</accession>
<organism evidence="2 3">
    <name type="scientific">Hypsizygus marmoreus</name>
    <name type="common">White beech mushroom</name>
    <name type="synonym">Agaricus marmoreus</name>
    <dbReference type="NCBI Taxonomy" id="39966"/>
    <lineage>
        <taxon>Eukaryota</taxon>
        <taxon>Fungi</taxon>
        <taxon>Dikarya</taxon>
        <taxon>Basidiomycota</taxon>
        <taxon>Agaricomycotina</taxon>
        <taxon>Agaricomycetes</taxon>
        <taxon>Agaricomycetidae</taxon>
        <taxon>Agaricales</taxon>
        <taxon>Tricholomatineae</taxon>
        <taxon>Lyophyllaceae</taxon>
        <taxon>Hypsizygus</taxon>
    </lineage>
</organism>
<keyword evidence="3" id="KW-1185">Reference proteome</keyword>
<sequence length="995" mass="112845">MPRSRERAHRELLTQPYSVAFAPARASRLRPIETLLSDEMDVDMDVVPETSSDLPHHLELPTLDPSLSDAGEPRDLSDDEALLNEWCSYPPSTSSDDSGEEEEVGNEDSEASDDDLPDWDSFEKMFSASFGEEYERHAAGIADKLSAYDRAICRAFAYKIQTHTTDRDFAKLPFAFPCDPPLPKLDSIRARVAFLSGFKPEVYDCCVNSCCCFVGPNENLHECPHCREPRKQANGKPRKRFVYILLIPRLVAYMGNMRMAQLMHYHAEHQHKPGMTTDVFDGELYQLLRSLKVEIDGKKLSHAYFSDDRDIALGLSTDGFCPWKKRKSSAWPLIIFNYNLPPEIHFHLEHILAVGVIPGPKKPTDPDSFLWPLTVELLKLMKGVRAFDILGSHLFDLRAYLILMFGDMPAVALIMHMKGHNGITPCRMCMIHGLRVPGTRASTHYVPLDRSRHPIVRANPQLPKTYDPANLPLRSHEQFLAHANEVQSASTNVDADRLAKLYGIKSVPILSRISSLRFPASFPHDFMHLIDENNLKNLIMHWTGTFKDLNAGSEQYELPKTVWEAIGEATAKSGSTIPSAYGSRVPNIATDRSNISAEMWSFWALYLGPILLRRRFQRPKYFKHFILLVQILNICLQFEISDKEIEDVRKGLIQWVTEYEKIYYQHDPSRISACPVTIHALLHIADSIKAAGPVWCYWAFPMERYCGKLQPAIRSRRFPFAALDRYVLEEAQLTQIKVIYDLVEELSLRPPPSTFQGFRHPSYPTCVLLPPSIHERPAENLISHIAAAFRTRAQVEANAGPPHPQTRPGAKKGSVLATVAMSEVKRHLRTAEMQQWGKVRRVDSDEGDTMRAALLGSTTEDSRDATFVRYEMYVDQNAAHRRQKPKFELETFYGQLQHILVVRFPSEESRVALRLPLEQDTFIFAAIRACVLDGDTQLKDLDIHFYSAVGNLDVVDITSIQCLVGRVKDREPNTWGIIDRSGSLARAIGTDEDSD</sequence>
<name>A0A369JLX3_HYPMA</name>
<dbReference type="AlphaFoldDB" id="A0A369JLX3"/>
<feature type="region of interest" description="Disordered" evidence="1">
    <location>
        <begin position="43"/>
        <end position="119"/>
    </location>
</feature>
<evidence type="ECO:0000313" key="3">
    <source>
        <dbReference type="Proteomes" id="UP000076154"/>
    </source>
</evidence>
<evidence type="ECO:0008006" key="4">
    <source>
        <dbReference type="Google" id="ProtNLM"/>
    </source>
</evidence>
<gene>
    <name evidence="2" type="ORF">Hypma_010657</name>
</gene>
<dbReference type="InterPro" id="IPR004242">
    <property type="entry name" value="Transposase_21"/>
</dbReference>
<dbReference type="EMBL" id="LUEZ02000052">
    <property type="protein sequence ID" value="RDB22210.1"/>
    <property type="molecule type" value="Genomic_DNA"/>
</dbReference>
<evidence type="ECO:0000313" key="2">
    <source>
        <dbReference type="EMBL" id="RDB22210.1"/>
    </source>
</evidence>